<evidence type="ECO:0000313" key="1">
    <source>
        <dbReference type="EMBL" id="KAF2558694.1"/>
    </source>
</evidence>
<comment type="caution">
    <text evidence="1">The sequence shown here is derived from an EMBL/GenBank/DDBJ whole genome shotgun (WGS) entry which is preliminary data.</text>
</comment>
<accession>A0A8S9HMT5</accession>
<evidence type="ECO:0000313" key="2">
    <source>
        <dbReference type="Proteomes" id="UP000712281"/>
    </source>
</evidence>
<dbReference type="AlphaFoldDB" id="A0A8S9HMT5"/>
<protein>
    <submittedName>
        <fullName evidence="1">Uncharacterized protein</fullName>
    </submittedName>
</protein>
<name>A0A8S9HMT5_BRACR</name>
<proteinExistence type="predicted"/>
<dbReference type="Proteomes" id="UP000712281">
    <property type="component" value="Unassembled WGS sequence"/>
</dbReference>
<sequence length="145" mass="15783">MSGSSVAHGSQQWWWISTGGGDSVAPASPSPSHGSDSSGGGSAPVVVIRWLRLHLLHLTDPIGEMATSVAYGDWSRRCVSSFPIHIYICEKENDTGDEQAREMRNKVMKLMVVNGKAEAFFQLFTLTARFTEGGNIYACTHTHTI</sequence>
<dbReference type="EMBL" id="QGKW02001940">
    <property type="protein sequence ID" value="KAF2558694.1"/>
    <property type="molecule type" value="Genomic_DNA"/>
</dbReference>
<organism evidence="1 2">
    <name type="scientific">Brassica cretica</name>
    <name type="common">Mustard</name>
    <dbReference type="NCBI Taxonomy" id="69181"/>
    <lineage>
        <taxon>Eukaryota</taxon>
        <taxon>Viridiplantae</taxon>
        <taxon>Streptophyta</taxon>
        <taxon>Embryophyta</taxon>
        <taxon>Tracheophyta</taxon>
        <taxon>Spermatophyta</taxon>
        <taxon>Magnoliopsida</taxon>
        <taxon>eudicotyledons</taxon>
        <taxon>Gunneridae</taxon>
        <taxon>Pentapetalae</taxon>
        <taxon>rosids</taxon>
        <taxon>malvids</taxon>
        <taxon>Brassicales</taxon>
        <taxon>Brassicaceae</taxon>
        <taxon>Brassiceae</taxon>
        <taxon>Brassica</taxon>
    </lineage>
</organism>
<reference evidence="1" key="1">
    <citation type="submission" date="2019-12" db="EMBL/GenBank/DDBJ databases">
        <title>Genome sequencing and annotation of Brassica cretica.</title>
        <authorList>
            <person name="Studholme D.J."/>
            <person name="Sarris P.F."/>
        </authorList>
    </citation>
    <scope>NUCLEOTIDE SEQUENCE</scope>
    <source>
        <strain evidence="1">PFS-001/15</strain>
        <tissue evidence="1">Leaf</tissue>
    </source>
</reference>
<gene>
    <name evidence="1" type="ORF">F2Q68_00015282</name>
</gene>